<dbReference type="GeneID" id="88855246"/>
<dbReference type="EMBL" id="CP133647">
    <property type="protein sequence ID" value="WNH04105.1"/>
    <property type="molecule type" value="Genomic_DNA"/>
</dbReference>
<sequence>MWFKARIRELTGRNTGRKSLAQLIQGLKRYLRSWKSHYSQSQWPSVMPMDKT</sequence>
<proteinExistence type="predicted"/>
<accession>A0ABY9XNB9</accession>
<reference evidence="2 3" key="1">
    <citation type="journal article" date="2023" name="Access Microbiol">
        <title>The genome of a steinernematid-associated Pseudomonas piscis bacterium encodes the biosynthesis of insect toxins.</title>
        <authorList>
            <person name="Awori R.M."/>
            <person name="Hendre P."/>
            <person name="Amugune N.O."/>
        </authorList>
    </citation>
    <scope>NUCLEOTIDE SEQUENCE [LARGE SCALE GENOMIC DNA]</scope>
    <source>
        <strain evidence="2 3">97</strain>
    </source>
</reference>
<dbReference type="InterPro" id="IPR013597">
    <property type="entry name" value="Mat_intron_G2"/>
</dbReference>
<keyword evidence="3" id="KW-1185">Reference proteome</keyword>
<dbReference type="Pfam" id="PF08388">
    <property type="entry name" value="GIIM"/>
    <property type="match status" value="1"/>
</dbReference>
<feature type="domain" description="Group II intron maturase-specific" evidence="1">
    <location>
        <begin position="3"/>
        <end position="46"/>
    </location>
</feature>
<dbReference type="RefSeq" id="WP_223281619.1">
    <property type="nucleotide sequence ID" value="NZ_CAWPOC010000197.1"/>
</dbReference>
<dbReference type="Proteomes" id="UP001300348">
    <property type="component" value="Chromosome"/>
</dbReference>
<organism evidence="2 3">
    <name type="scientific">Xenorhabdus griffiniae</name>
    <dbReference type="NCBI Taxonomy" id="351672"/>
    <lineage>
        <taxon>Bacteria</taxon>
        <taxon>Pseudomonadati</taxon>
        <taxon>Pseudomonadota</taxon>
        <taxon>Gammaproteobacteria</taxon>
        <taxon>Enterobacterales</taxon>
        <taxon>Morganellaceae</taxon>
        <taxon>Xenorhabdus</taxon>
    </lineage>
</organism>
<evidence type="ECO:0000313" key="2">
    <source>
        <dbReference type="EMBL" id="WNH04105.1"/>
    </source>
</evidence>
<evidence type="ECO:0000313" key="3">
    <source>
        <dbReference type="Proteomes" id="UP001300348"/>
    </source>
</evidence>
<protein>
    <submittedName>
        <fullName evidence="2">Group II intron maturase-specific domain-containing protein</fullName>
    </submittedName>
</protein>
<gene>
    <name evidence="2" type="ORF">QL112_006775</name>
</gene>
<evidence type="ECO:0000259" key="1">
    <source>
        <dbReference type="Pfam" id="PF08388"/>
    </source>
</evidence>
<name>A0ABY9XNB9_9GAMM</name>